<dbReference type="AlphaFoldDB" id="A0A9D2H031"/>
<gene>
    <name evidence="2" type="ORF">H9797_01675</name>
</gene>
<sequence length="51" mass="5493">MTNRALRGGKGSRFHKPLEKGAKMRSEEYALGSYTGVPAEGGIPEQDADDL</sequence>
<reference evidence="2" key="1">
    <citation type="journal article" date="2021" name="PeerJ">
        <title>Extensive microbial diversity within the chicken gut microbiome revealed by metagenomics and culture.</title>
        <authorList>
            <person name="Gilroy R."/>
            <person name="Ravi A."/>
            <person name="Getino M."/>
            <person name="Pursley I."/>
            <person name="Horton D.L."/>
            <person name="Alikhan N.F."/>
            <person name="Baker D."/>
            <person name="Gharbi K."/>
            <person name="Hall N."/>
            <person name="Watson M."/>
            <person name="Adriaenssens E.M."/>
            <person name="Foster-Nyarko E."/>
            <person name="Jarju S."/>
            <person name="Secka A."/>
            <person name="Antonio M."/>
            <person name="Oren A."/>
            <person name="Chaudhuri R.R."/>
            <person name="La Ragione R."/>
            <person name="Hildebrand F."/>
            <person name="Pallen M.J."/>
        </authorList>
    </citation>
    <scope>NUCLEOTIDE SEQUENCE</scope>
    <source>
        <strain evidence="2">CHK156-179</strain>
    </source>
</reference>
<evidence type="ECO:0000313" key="2">
    <source>
        <dbReference type="EMBL" id="HJA02077.1"/>
    </source>
</evidence>
<evidence type="ECO:0000313" key="3">
    <source>
        <dbReference type="Proteomes" id="UP000824221"/>
    </source>
</evidence>
<dbReference type="EMBL" id="DXAJ01000030">
    <property type="protein sequence ID" value="HJA02077.1"/>
    <property type="molecule type" value="Genomic_DNA"/>
</dbReference>
<comment type="caution">
    <text evidence="2">The sequence shown here is derived from an EMBL/GenBank/DDBJ whole genome shotgun (WGS) entry which is preliminary data.</text>
</comment>
<organism evidence="2 3">
    <name type="scientific">Candidatus Gallimonas gallistercoris</name>
    <dbReference type="NCBI Taxonomy" id="2838602"/>
    <lineage>
        <taxon>Bacteria</taxon>
        <taxon>Bacillati</taxon>
        <taxon>Bacillota</taxon>
        <taxon>Clostridia</taxon>
        <taxon>Candidatus Gallimonas</taxon>
    </lineage>
</organism>
<feature type="region of interest" description="Disordered" evidence="1">
    <location>
        <begin position="1"/>
        <end position="23"/>
    </location>
</feature>
<evidence type="ECO:0000256" key="1">
    <source>
        <dbReference type="SAM" id="MobiDB-lite"/>
    </source>
</evidence>
<reference evidence="2" key="2">
    <citation type="submission" date="2021-04" db="EMBL/GenBank/DDBJ databases">
        <authorList>
            <person name="Gilroy R."/>
        </authorList>
    </citation>
    <scope>NUCLEOTIDE SEQUENCE</scope>
    <source>
        <strain evidence="2">CHK156-179</strain>
    </source>
</reference>
<dbReference type="Proteomes" id="UP000824221">
    <property type="component" value="Unassembled WGS sequence"/>
</dbReference>
<proteinExistence type="predicted"/>
<accession>A0A9D2H031</accession>
<protein>
    <submittedName>
        <fullName evidence="2">Uncharacterized protein</fullName>
    </submittedName>
</protein>
<name>A0A9D2H031_9FIRM</name>